<reference evidence="2 3" key="1">
    <citation type="submission" date="2023-10" db="EMBL/GenBank/DDBJ databases">
        <authorList>
            <person name="Maclean D."/>
            <person name="Macfadyen A."/>
        </authorList>
    </citation>
    <scope>NUCLEOTIDE SEQUENCE [LARGE SCALE GENOMIC DNA]</scope>
</reference>
<dbReference type="InterPro" id="IPR029058">
    <property type="entry name" value="AB_hydrolase_fold"/>
</dbReference>
<accession>A0AAV1I2Q2</accession>
<protein>
    <recommendedName>
        <fullName evidence="1">Phospholipase/carboxylesterase/thioesterase domain-containing protein</fullName>
    </recommendedName>
</protein>
<evidence type="ECO:0000313" key="2">
    <source>
        <dbReference type="EMBL" id="CAK0766088.1"/>
    </source>
</evidence>
<dbReference type="Proteomes" id="UP001314263">
    <property type="component" value="Unassembled WGS sequence"/>
</dbReference>
<dbReference type="GO" id="GO:0016787">
    <property type="term" value="F:hydrolase activity"/>
    <property type="evidence" value="ECO:0007669"/>
    <property type="project" value="InterPro"/>
</dbReference>
<dbReference type="InterPro" id="IPR003140">
    <property type="entry name" value="PLipase/COase/thioEstase"/>
</dbReference>
<evidence type="ECO:0000259" key="1">
    <source>
        <dbReference type="Pfam" id="PF02230"/>
    </source>
</evidence>
<dbReference type="Gene3D" id="3.40.50.1820">
    <property type="entry name" value="alpha/beta hydrolase"/>
    <property type="match status" value="1"/>
</dbReference>
<organism evidence="2 3">
    <name type="scientific">Coccomyxa viridis</name>
    <dbReference type="NCBI Taxonomy" id="1274662"/>
    <lineage>
        <taxon>Eukaryota</taxon>
        <taxon>Viridiplantae</taxon>
        <taxon>Chlorophyta</taxon>
        <taxon>core chlorophytes</taxon>
        <taxon>Trebouxiophyceae</taxon>
        <taxon>Trebouxiophyceae incertae sedis</taxon>
        <taxon>Coccomyxaceae</taxon>
        <taxon>Coccomyxa</taxon>
    </lineage>
</organism>
<dbReference type="Pfam" id="PF02230">
    <property type="entry name" value="Abhydrolase_2"/>
    <property type="match status" value="1"/>
</dbReference>
<dbReference type="AlphaFoldDB" id="A0AAV1I2Q2"/>
<dbReference type="PANTHER" id="PTHR12277">
    <property type="entry name" value="ALPHA/BETA HYDROLASE DOMAIN-CONTAINING PROTEIN"/>
    <property type="match status" value="1"/>
</dbReference>
<comment type="caution">
    <text evidence="2">The sequence shown here is derived from an EMBL/GenBank/DDBJ whole genome shotgun (WGS) entry which is preliminary data.</text>
</comment>
<dbReference type="EMBL" id="CAUYUE010000004">
    <property type="protein sequence ID" value="CAK0766088.1"/>
    <property type="molecule type" value="Genomic_DNA"/>
</dbReference>
<feature type="domain" description="Phospholipase/carboxylesterase/thioesterase" evidence="1">
    <location>
        <begin position="35"/>
        <end position="153"/>
    </location>
</feature>
<gene>
    <name evidence="2" type="ORF">CVIRNUC_003323</name>
</gene>
<keyword evidence="3" id="KW-1185">Reference proteome</keyword>
<proteinExistence type="predicted"/>
<name>A0AAV1I2Q2_9CHLO</name>
<sequence>MSLWGLPIVLYDYCGYGASADGAANEANAFSAIEAVSTWVNVHGMVPANRQIMMGWSIGTGAAAYLAATRPCMALILMSAYTSLTEVVIPVDVPVANMFKTKDRIRDVRCPILLLHGSDDVVIRSILTQRLYDIAKQVGKDVEMTIFPGIGHFLFEDPQGRPNIPLFTRIAVFLRKLGAA</sequence>
<dbReference type="SUPFAM" id="SSF53474">
    <property type="entry name" value="alpha/beta-Hydrolases"/>
    <property type="match status" value="1"/>
</dbReference>
<evidence type="ECO:0000313" key="3">
    <source>
        <dbReference type="Proteomes" id="UP001314263"/>
    </source>
</evidence>
<dbReference type="PANTHER" id="PTHR12277:SF81">
    <property type="entry name" value="PROTEIN ABHD13"/>
    <property type="match status" value="1"/>
</dbReference>